<protein>
    <submittedName>
        <fullName evidence="2">Uncharacterized protein</fullName>
    </submittedName>
</protein>
<evidence type="ECO:0000313" key="2">
    <source>
        <dbReference type="EMBL" id="MDV0446885.1"/>
    </source>
</evidence>
<dbReference type="EMBL" id="JAWDKD010000014">
    <property type="protein sequence ID" value="MDV0446885.1"/>
    <property type="molecule type" value="Genomic_DNA"/>
</dbReference>
<dbReference type="Proteomes" id="UP001271789">
    <property type="component" value="Unassembled WGS sequence"/>
</dbReference>
<evidence type="ECO:0000313" key="3">
    <source>
        <dbReference type="Proteomes" id="UP001271789"/>
    </source>
</evidence>
<comment type="caution">
    <text evidence="2">The sequence shown here is derived from an EMBL/GenBank/DDBJ whole genome shotgun (WGS) entry which is preliminary data.</text>
</comment>
<sequence length="372" mass="41685">MLNGKVKYHGTEKIEKKIYDDIEEKLDSHLKELSEQTRESIITEIREELQPETVPYDRLRLIEQRIHEISTTQDGIVREIVDLKTTLAALSKELARFKNSPQTMASPSASSSPSDSYSRAQDPAVPYPFNTPAYVPPASAQSPSAPSYSNAPSYVPASSFSSFPPYPQAQAQPSRYAESYEESYPPARRPDGWEYQEYVPASAKKPAAESERFVPARANSSKNDPFYFGNPDDVVDVSPLKKTPEPSPFESFNPKTAPAATNQPAQNFFSVESVQSQPKAAEKEYPPGQYISVNTSRKPMEDAGPDKSEYIIGDNIKRKVNDDADYNKDCEYIIAEKSTPRPKSKFSRKDPSERKERVISNDEDDSEIISCD</sequence>
<gene>
    <name evidence="2" type="ORF">MsAg5_07480</name>
</gene>
<feature type="compositionally biased region" description="Low complexity" evidence="1">
    <location>
        <begin position="132"/>
        <end position="163"/>
    </location>
</feature>
<accession>A0AAE4MJB2</accession>
<name>A0AAE4MJB2_9EURY</name>
<dbReference type="AlphaFoldDB" id="A0AAE4MJB2"/>
<reference evidence="2" key="1">
    <citation type="submission" date="2023-06" db="EMBL/GenBank/DDBJ databases">
        <title>Genome sequence of Methanosarcinaceae archaeon Ag5.</title>
        <authorList>
            <person name="Protasov E."/>
            <person name="Platt K."/>
            <person name="Poehlein A."/>
            <person name="Daniel R."/>
            <person name="Brune A."/>
        </authorList>
    </citation>
    <scope>NUCLEOTIDE SEQUENCE</scope>
    <source>
        <strain evidence="2">Ag5</strain>
    </source>
</reference>
<evidence type="ECO:0000256" key="1">
    <source>
        <dbReference type="SAM" id="MobiDB-lite"/>
    </source>
</evidence>
<feature type="compositionally biased region" description="Basic and acidic residues" evidence="1">
    <location>
        <begin position="298"/>
        <end position="308"/>
    </location>
</feature>
<feature type="compositionally biased region" description="Polar residues" evidence="1">
    <location>
        <begin position="259"/>
        <end position="278"/>
    </location>
</feature>
<organism evidence="2 3">
    <name type="scientific">Methanolapillus africanus</name>
    <dbReference type="NCBI Taxonomy" id="3028297"/>
    <lineage>
        <taxon>Archaea</taxon>
        <taxon>Methanobacteriati</taxon>
        <taxon>Methanobacteriota</taxon>
        <taxon>Stenosarchaea group</taxon>
        <taxon>Methanomicrobia</taxon>
        <taxon>Methanosarcinales</taxon>
        <taxon>Methanosarcinaceae</taxon>
        <taxon>Methanolapillus</taxon>
    </lineage>
</organism>
<feature type="compositionally biased region" description="Basic and acidic residues" evidence="1">
    <location>
        <begin position="347"/>
        <end position="360"/>
    </location>
</feature>
<feature type="region of interest" description="Disordered" evidence="1">
    <location>
        <begin position="337"/>
        <end position="372"/>
    </location>
</feature>
<feature type="compositionally biased region" description="Acidic residues" evidence="1">
    <location>
        <begin position="361"/>
        <end position="372"/>
    </location>
</feature>
<proteinExistence type="predicted"/>
<feature type="region of interest" description="Disordered" evidence="1">
    <location>
        <begin position="96"/>
        <end position="308"/>
    </location>
</feature>
<feature type="compositionally biased region" description="Low complexity" evidence="1">
    <location>
        <begin position="100"/>
        <end position="120"/>
    </location>
</feature>
<keyword evidence="3" id="KW-1185">Reference proteome</keyword>